<name>J4UB46_TRIAS</name>
<comment type="caution">
    <text evidence="1">The sequence shown here is derived from an EMBL/GenBank/DDBJ whole genome shotgun (WGS) entry which is preliminary data.</text>
</comment>
<proteinExistence type="predicted"/>
<sequence>MRQEPHHPIEETVRASKVATELTLRTTSTGHVSFPFESETDQSVYDVEGGVQMQDSSPRSASFTMRHRVPNKLRQQAVSSLAVGAHPWRTRHRGDHPACCATGIYHESTIHDGTLCRLAQHGVRGEFPGALGSNSTQSATGDFWSSAVFPVTWCKLPRPPTPYREHG</sequence>
<evidence type="ECO:0000313" key="1">
    <source>
        <dbReference type="EMBL" id="EJT48010.1"/>
    </source>
</evidence>
<organism evidence="1 2">
    <name type="scientific">Trichosporon asahii var. asahii (strain ATCC 90039 / CBS 2479 / JCM 2466 / KCTC 7840 / NBRC 103889/ NCYC 2677 / UAMH 7654)</name>
    <name type="common">Yeast</name>
    <dbReference type="NCBI Taxonomy" id="1186058"/>
    <lineage>
        <taxon>Eukaryota</taxon>
        <taxon>Fungi</taxon>
        <taxon>Dikarya</taxon>
        <taxon>Basidiomycota</taxon>
        <taxon>Agaricomycotina</taxon>
        <taxon>Tremellomycetes</taxon>
        <taxon>Trichosporonales</taxon>
        <taxon>Trichosporonaceae</taxon>
        <taxon>Trichosporon</taxon>
    </lineage>
</organism>
<dbReference type="Proteomes" id="UP000002748">
    <property type="component" value="Unassembled WGS sequence"/>
</dbReference>
<dbReference type="RefSeq" id="XP_014179752.1">
    <property type="nucleotide sequence ID" value="XM_014324277.1"/>
</dbReference>
<accession>J4UB46</accession>
<dbReference type="AlphaFoldDB" id="J4UB46"/>
<evidence type="ECO:0000313" key="2">
    <source>
        <dbReference type="Proteomes" id="UP000002748"/>
    </source>
</evidence>
<gene>
    <name evidence="1" type="ORF">A1Q1_03048</name>
</gene>
<protein>
    <submittedName>
        <fullName evidence="1">Uncharacterized protein</fullName>
    </submittedName>
</protein>
<dbReference type="KEGG" id="tasa:A1Q1_03048"/>
<dbReference type="GeneID" id="25986561"/>
<dbReference type="VEuPathDB" id="FungiDB:A1Q1_03048"/>
<dbReference type="HOGENOM" id="CLU_1595726_0_0_1"/>
<dbReference type="EMBL" id="ALBS01000217">
    <property type="protein sequence ID" value="EJT48010.1"/>
    <property type="molecule type" value="Genomic_DNA"/>
</dbReference>
<reference evidence="1 2" key="1">
    <citation type="journal article" date="2012" name="Eukaryot. Cell">
        <title>Draft genome sequence of CBS 2479, the standard type strain of Trichosporon asahii.</title>
        <authorList>
            <person name="Yang R.Y."/>
            <person name="Li H.T."/>
            <person name="Zhu H."/>
            <person name="Zhou G.P."/>
            <person name="Wang M."/>
            <person name="Wang L."/>
        </authorList>
    </citation>
    <scope>NUCLEOTIDE SEQUENCE [LARGE SCALE GENOMIC DNA]</scope>
    <source>
        <strain evidence="2">ATCC 90039 / CBS 2479 / JCM 2466 / KCTC 7840 / NCYC 2677 / UAMH 7654</strain>
    </source>
</reference>